<feature type="compositionally biased region" description="Polar residues" evidence="1">
    <location>
        <begin position="384"/>
        <end position="394"/>
    </location>
</feature>
<keyword evidence="2" id="KW-0812">Transmembrane</keyword>
<dbReference type="InterPro" id="IPR027417">
    <property type="entry name" value="P-loop_NTPase"/>
</dbReference>
<evidence type="ECO:0000313" key="3">
    <source>
        <dbReference type="EMBL" id="KAF9525734.1"/>
    </source>
</evidence>
<dbReference type="AlphaFoldDB" id="A0A9P6EAZ9"/>
<feature type="region of interest" description="Disordered" evidence="1">
    <location>
        <begin position="115"/>
        <end position="149"/>
    </location>
</feature>
<protein>
    <recommendedName>
        <fullName evidence="5">Septin-type G domain-containing protein</fullName>
    </recommendedName>
</protein>
<comment type="caution">
    <text evidence="3">The sequence shown here is derived from an EMBL/GenBank/DDBJ whole genome shotgun (WGS) entry which is preliminary data.</text>
</comment>
<feature type="region of interest" description="Disordered" evidence="1">
    <location>
        <begin position="1"/>
        <end position="28"/>
    </location>
</feature>
<feature type="compositionally biased region" description="Low complexity" evidence="1">
    <location>
        <begin position="474"/>
        <end position="484"/>
    </location>
</feature>
<dbReference type="Gene3D" id="3.40.50.300">
    <property type="entry name" value="P-loop containing nucleotide triphosphate hydrolases"/>
    <property type="match status" value="1"/>
</dbReference>
<feature type="transmembrane region" description="Helical" evidence="2">
    <location>
        <begin position="677"/>
        <end position="696"/>
    </location>
</feature>
<evidence type="ECO:0008006" key="5">
    <source>
        <dbReference type="Google" id="ProtNLM"/>
    </source>
</evidence>
<sequence>MTLTMSTSANSVRTLHRPPVEDERHRDHQGIEHCAHCSAPTPPMEPLGTNSASTAATMILSPHAAESITSSLVLPSPPDSPNLSPLHSAAQSPFLSSAASESSLPSVSSSFFFSSSAPGSPGRSRNPSSYPGSYPHSEHEQESGLEMRRTSRREGHNLIIPSLALPSALRRPTPFGQTLGELKLLVLGAQGAGKSFLTGLLLEDNEDVIEVGSWEDWDPDSDSSDAGETGLCYGKVLHASTDWVERKDGYGLERYESTKNVQIVELPGYDHETDPNELIGRLKYIIERPFRSLHGVLHPNTAPSSTIASMLASPTSPLYTAMVFLLPSSPTPLDMQIISSMSAYVPLIVLPRLQGVHREPMSSRSSSSASSPSFPPTYLHHYEPQQSSTVSQPKLSSFAPTSAVTLRTGLFHSPETLSLLRKEGVDRFLKWREVEREVDLMDGTVRGLERSRAGGRESVLRKRRFGEREWGRTSLATSSSSRLSPVDRYPSTSSSSSFQSNVEATPNPSRSAGWNKAQWEAEWMGDHSRDVDVARKLRRGDTVKGKSEFRGREGTITERPAFMTRSTAVEPKHKEKLPLGTTSEHDSSSESLSSKSPVQEAKLRDEDEPPASLPDAPPPPPIAFDPLHLPSVIIFSISLLGPLKSRVTRTISDLVGAVTSVGGPGLFTFEDASSVKIALLGAGGFCVGVGVGMFLARG</sequence>
<name>A0A9P6EAZ9_9AGAR</name>
<gene>
    <name evidence="3" type="ORF">CPB83DRAFT_859017</name>
</gene>
<dbReference type="OrthoDB" id="3350156at2759"/>
<feature type="compositionally biased region" description="Low complexity" evidence="1">
    <location>
        <begin position="491"/>
        <end position="500"/>
    </location>
</feature>
<dbReference type="Proteomes" id="UP000807306">
    <property type="component" value="Unassembled WGS sequence"/>
</dbReference>
<feature type="compositionally biased region" description="Polar residues" evidence="1">
    <location>
        <begin position="1"/>
        <end position="13"/>
    </location>
</feature>
<feature type="region of interest" description="Disordered" evidence="1">
    <location>
        <begin position="359"/>
        <end position="394"/>
    </location>
</feature>
<feature type="compositionally biased region" description="Basic and acidic residues" evidence="1">
    <location>
        <begin position="136"/>
        <end position="149"/>
    </location>
</feature>
<accession>A0A9P6EAZ9</accession>
<feature type="compositionally biased region" description="Low complexity" evidence="1">
    <location>
        <begin position="115"/>
        <end position="135"/>
    </location>
</feature>
<feature type="compositionally biased region" description="Basic and acidic residues" evidence="1">
    <location>
        <begin position="18"/>
        <end position="28"/>
    </location>
</feature>
<keyword evidence="2" id="KW-1133">Transmembrane helix</keyword>
<keyword evidence="4" id="KW-1185">Reference proteome</keyword>
<feature type="compositionally biased region" description="Polar residues" evidence="1">
    <location>
        <begin position="501"/>
        <end position="512"/>
    </location>
</feature>
<reference evidence="3" key="1">
    <citation type="submission" date="2020-11" db="EMBL/GenBank/DDBJ databases">
        <authorList>
            <consortium name="DOE Joint Genome Institute"/>
            <person name="Ahrendt S."/>
            <person name="Riley R."/>
            <person name="Andreopoulos W."/>
            <person name="Labutti K."/>
            <person name="Pangilinan J."/>
            <person name="Ruiz-Duenas F.J."/>
            <person name="Barrasa J.M."/>
            <person name="Sanchez-Garcia M."/>
            <person name="Camarero S."/>
            <person name="Miyauchi S."/>
            <person name="Serrano A."/>
            <person name="Linde D."/>
            <person name="Babiker R."/>
            <person name="Drula E."/>
            <person name="Ayuso-Fernandez I."/>
            <person name="Pacheco R."/>
            <person name="Padilla G."/>
            <person name="Ferreira P."/>
            <person name="Barriuso J."/>
            <person name="Kellner H."/>
            <person name="Castanera R."/>
            <person name="Alfaro M."/>
            <person name="Ramirez L."/>
            <person name="Pisabarro A.G."/>
            <person name="Kuo A."/>
            <person name="Tritt A."/>
            <person name="Lipzen A."/>
            <person name="He G."/>
            <person name="Yan M."/>
            <person name="Ng V."/>
            <person name="Cullen D."/>
            <person name="Martin F."/>
            <person name="Rosso M.-N."/>
            <person name="Henrissat B."/>
            <person name="Hibbett D."/>
            <person name="Martinez A.T."/>
            <person name="Grigoriev I.V."/>
        </authorList>
    </citation>
    <scope>NUCLEOTIDE SEQUENCE</scope>
    <source>
        <strain evidence="3">CBS 506.95</strain>
    </source>
</reference>
<feature type="region of interest" description="Disordered" evidence="1">
    <location>
        <begin position="66"/>
        <end position="89"/>
    </location>
</feature>
<feature type="region of interest" description="Disordered" evidence="1">
    <location>
        <begin position="542"/>
        <end position="622"/>
    </location>
</feature>
<evidence type="ECO:0000256" key="2">
    <source>
        <dbReference type="SAM" id="Phobius"/>
    </source>
</evidence>
<feature type="compositionally biased region" description="Basic and acidic residues" evidence="1">
    <location>
        <begin position="570"/>
        <end position="588"/>
    </location>
</feature>
<evidence type="ECO:0000313" key="4">
    <source>
        <dbReference type="Proteomes" id="UP000807306"/>
    </source>
</evidence>
<evidence type="ECO:0000256" key="1">
    <source>
        <dbReference type="SAM" id="MobiDB-lite"/>
    </source>
</evidence>
<keyword evidence="2" id="KW-0472">Membrane</keyword>
<feature type="compositionally biased region" description="Pro residues" evidence="1">
    <location>
        <begin position="611"/>
        <end position="622"/>
    </location>
</feature>
<feature type="region of interest" description="Disordered" evidence="1">
    <location>
        <begin position="474"/>
        <end position="513"/>
    </location>
</feature>
<feature type="compositionally biased region" description="Basic and acidic residues" evidence="1">
    <location>
        <begin position="542"/>
        <end position="556"/>
    </location>
</feature>
<organism evidence="3 4">
    <name type="scientific">Crepidotus variabilis</name>
    <dbReference type="NCBI Taxonomy" id="179855"/>
    <lineage>
        <taxon>Eukaryota</taxon>
        <taxon>Fungi</taxon>
        <taxon>Dikarya</taxon>
        <taxon>Basidiomycota</taxon>
        <taxon>Agaricomycotina</taxon>
        <taxon>Agaricomycetes</taxon>
        <taxon>Agaricomycetidae</taxon>
        <taxon>Agaricales</taxon>
        <taxon>Agaricineae</taxon>
        <taxon>Crepidotaceae</taxon>
        <taxon>Crepidotus</taxon>
    </lineage>
</organism>
<feature type="compositionally biased region" description="Low complexity" evidence="1">
    <location>
        <begin position="362"/>
        <end position="372"/>
    </location>
</feature>
<dbReference type="EMBL" id="MU157880">
    <property type="protein sequence ID" value="KAF9525734.1"/>
    <property type="molecule type" value="Genomic_DNA"/>
</dbReference>
<proteinExistence type="predicted"/>